<evidence type="ECO:0000256" key="3">
    <source>
        <dbReference type="SAM" id="MobiDB-lite"/>
    </source>
</evidence>
<feature type="compositionally biased region" description="Polar residues" evidence="3">
    <location>
        <begin position="93"/>
        <end position="107"/>
    </location>
</feature>
<evidence type="ECO:0000313" key="5">
    <source>
        <dbReference type="Proteomes" id="UP000095395"/>
    </source>
</evidence>
<organism evidence="4 5">
    <name type="scientific">Roseburia inulinivorans</name>
    <dbReference type="NCBI Taxonomy" id="360807"/>
    <lineage>
        <taxon>Bacteria</taxon>
        <taxon>Bacillati</taxon>
        <taxon>Bacillota</taxon>
        <taxon>Clostridia</taxon>
        <taxon>Lachnospirales</taxon>
        <taxon>Lachnospiraceae</taxon>
        <taxon>Roseburia</taxon>
    </lineage>
</organism>
<accession>A0A173YQI1</accession>
<protein>
    <submittedName>
        <fullName evidence="4">Global regulator protein family</fullName>
    </submittedName>
</protein>
<gene>
    <name evidence="4" type="ORF">ERS852392_01025</name>
</gene>
<dbReference type="GO" id="GO:0006402">
    <property type="term" value="P:mRNA catabolic process"/>
    <property type="evidence" value="ECO:0007669"/>
    <property type="project" value="InterPro"/>
</dbReference>
<proteinExistence type="predicted"/>
<dbReference type="Proteomes" id="UP000095395">
    <property type="component" value="Unassembled WGS sequence"/>
</dbReference>
<dbReference type="InterPro" id="IPR003751">
    <property type="entry name" value="CsrA"/>
</dbReference>
<dbReference type="AlphaFoldDB" id="A0A173YQI1"/>
<dbReference type="RefSeq" id="WP_055301633.1">
    <property type="nucleotide sequence ID" value="NZ_CYYR01000005.1"/>
</dbReference>
<evidence type="ECO:0000256" key="2">
    <source>
        <dbReference type="ARBA" id="ARBA00022795"/>
    </source>
</evidence>
<dbReference type="EMBL" id="CYYR01000005">
    <property type="protein sequence ID" value="CUN66422.1"/>
    <property type="molecule type" value="Genomic_DNA"/>
</dbReference>
<feature type="region of interest" description="Disordered" evidence="3">
    <location>
        <begin position="81"/>
        <end position="107"/>
    </location>
</feature>
<dbReference type="GO" id="GO:0003723">
    <property type="term" value="F:RNA binding"/>
    <property type="evidence" value="ECO:0007669"/>
    <property type="project" value="InterPro"/>
</dbReference>
<dbReference type="Gene3D" id="2.60.40.4380">
    <property type="entry name" value="Translational regulator CsrA"/>
    <property type="match status" value="1"/>
</dbReference>
<dbReference type="GO" id="GO:0044781">
    <property type="term" value="P:bacterial-type flagellum organization"/>
    <property type="evidence" value="ECO:0007669"/>
    <property type="project" value="UniProtKB-KW"/>
</dbReference>
<keyword evidence="2" id="KW-1005">Bacterial flagellum biogenesis</keyword>
<reference evidence="4 5" key="1">
    <citation type="submission" date="2015-09" db="EMBL/GenBank/DDBJ databases">
        <authorList>
            <consortium name="Pathogen Informatics"/>
        </authorList>
    </citation>
    <scope>NUCLEOTIDE SEQUENCE [LARGE SCALE GENOMIC DNA]</scope>
    <source>
        <strain evidence="4 5">2789STDY5608835</strain>
    </source>
</reference>
<dbReference type="SUPFAM" id="SSF117130">
    <property type="entry name" value="CsrA-like"/>
    <property type="match status" value="1"/>
</dbReference>
<name>A0A173YQI1_9FIRM</name>
<evidence type="ECO:0000313" key="4">
    <source>
        <dbReference type="EMBL" id="CUN66422.1"/>
    </source>
</evidence>
<sequence>MLKLSLKPGEYIDIGENIRVVFSGGSANNIHLLVDAPREYNIVRSNSMKQKDQKEYYREQTISEEAKREIAGILMREKHAASEITDRPAAKKTFTQSATGGNNAMLT</sequence>
<dbReference type="GO" id="GO:0006109">
    <property type="term" value="P:regulation of carbohydrate metabolic process"/>
    <property type="evidence" value="ECO:0007669"/>
    <property type="project" value="InterPro"/>
</dbReference>
<dbReference type="Pfam" id="PF02599">
    <property type="entry name" value="CsrA"/>
    <property type="match status" value="1"/>
</dbReference>
<evidence type="ECO:0000256" key="1">
    <source>
        <dbReference type="ARBA" id="ARBA00022491"/>
    </source>
</evidence>
<keyword evidence="1" id="KW-0678">Repressor</keyword>
<dbReference type="InterPro" id="IPR036107">
    <property type="entry name" value="CsrA_sf"/>
</dbReference>